<dbReference type="WBParaSite" id="jg2749">
    <property type="protein sequence ID" value="jg2749"/>
    <property type="gene ID" value="jg2749"/>
</dbReference>
<dbReference type="GO" id="GO:0051246">
    <property type="term" value="P:regulation of protein metabolic process"/>
    <property type="evidence" value="ECO:0007669"/>
    <property type="project" value="UniProtKB-ARBA"/>
</dbReference>
<evidence type="ECO:0000259" key="1">
    <source>
        <dbReference type="PROSITE" id="PS50908"/>
    </source>
</evidence>
<dbReference type="GO" id="GO:0033554">
    <property type="term" value="P:cellular response to stress"/>
    <property type="evidence" value="ECO:0007669"/>
    <property type="project" value="UniProtKB-ARBA"/>
</dbReference>
<protein>
    <submittedName>
        <fullName evidence="3">RWD domain-containing protein</fullName>
    </submittedName>
</protein>
<dbReference type="FunFam" id="3.10.110.10:FF:000050">
    <property type="entry name" value="eIF-2-alpha kinase GCN2"/>
    <property type="match status" value="1"/>
</dbReference>
<dbReference type="SUPFAM" id="SSF54495">
    <property type="entry name" value="UBC-like"/>
    <property type="match status" value="1"/>
</dbReference>
<dbReference type="PANTHER" id="PTHR13198:SF4">
    <property type="entry name" value="E3 UBIQUITIN-PROTEIN LIGASE RNF25"/>
    <property type="match status" value="1"/>
</dbReference>
<dbReference type="CDD" id="cd23823">
    <property type="entry name" value="RWD_GCN2"/>
    <property type="match status" value="1"/>
</dbReference>
<dbReference type="SMART" id="SM00591">
    <property type="entry name" value="RWD"/>
    <property type="match status" value="1"/>
</dbReference>
<evidence type="ECO:0000313" key="2">
    <source>
        <dbReference type="Proteomes" id="UP000887574"/>
    </source>
</evidence>
<dbReference type="PROSITE" id="PS50908">
    <property type="entry name" value="RWD"/>
    <property type="match status" value="1"/>
</dbReference>
<sequence length="156" mass="18211">MLTPLSDERYQRQKDELQALESIFGEDIVSAKIQNCWKQPCPLEITIRLKPPFVDEVFVSLELEVTCSSNYPEHSPTFRFHNPVELSQKDLEELRQLLVTKSEENSGMEVIYELCQTTQEFLAGMNRKPVSSMHEMMLKEKAMKEIEQEVGHFKKM</sequence>
<dbReference type="GO" id="GO:0010468">
    <property type="term" value="P:regulation of gene expression"/>
    <property type="evidence" value="ECO:0007669"/>
    <property type="project" value="UniProtKB-ARBA"/>
</dbReference>
<reference evidence="3" key="1">
    <citation type="submission" date="2022-11" db="UniProtKB">
        <authorList>
            <consortium name="WormBaseParasite"/>
        </authorList>
    </citation>
    <scope>IDENTIFICATION</scope>
</reference>
<feature type="domain" description="RWD" evidence="1">
    <location>
        <begin position="15"/>
        <end position="125"/>
    </location>
</feature>
<dbReference type="PANTHER" id="PTHR13198">
    <property type="entry name" value="RING FINGER PROTEIN 25"/>
    <property type="match status" value="1"/>
</dbReference>
<dbReference type="GO" id="GO:0009893">
    <property type="term" value="P:positive regulation of metabolic process"/>
    <property type="evidence" value="ECO:0007669"/>
    <property type="project" value="UniProtKB-ARBA"/>
</dbReference>
<dbReference type="InterPro" id="IPR006575">
    <property type="entry name" value="RWD_dom"/>
</dbReference>
<organism evidence="2 3">
    <name type="scientific">Ditylenchus dipsaci</name>
    <dbReference type="NCBI Taxonomy" id="166011"/>
    <lineage>
        <taxon>Eukaryota</taxon>
        <taxon>Metazoa</taxon>
        <taxon>Ecdysozoa</taxon>
        <taxon>Nematoda</taxon>
        <taxon>Chromadorea</taxon>
        <taxon>Rhabditida</taxon>
        <taxon>Tylenchina</taxon>
        <taxon>Tylenchomorpha</taxon>
        <taxon>Sphaerularioidea</taxon>
        <taxon>Anguinidae</taxon>
        <taxon>Anguininae</taxon>
        <taxon>Ditylenchus</taxon>
    </lineage>
</organism>
<evidence type="ECO:0000313" key="3">
    <source>
        <dbReference type="WBParaSite" id="jg2749"/>
    </source>
</evidence>
<dbReference type="GO" id="GO:0016567">
    <property type="term" value="P:protein ubiquitination"/>
    <property type="evidence" value="ECO:0007669"/>
    <property type="project" value="TreeGrafter"/>
</dbReference>
<dbReference type="InterPro" id="IPR016135">
    <property type="entry name" value="UBQ-conjugating_enzyme/RWD"/>
</dbReference>
<dbReference type="GO" id="GO:0005634">
    <property type="term" value="C:nucleus"/>
    <property type="evidence" value="ECO:0007669"/>
    <property type="project" value="TreeGrafter"/>
</dbReference>
<dbReference type="Proteomes" id="UP000887574">
    <property type="component" value="Unplaced"/>
</dbReference>
<dbReference type="GO" id="GO:0061630">
    <property type="term" value="F:ubiquitin protein ligase activity"/>
    <property type="evidence" value="ECO:0007669"/>
    <property type="project" value="InterPro"/>
</dbReference>
<name>A0A915E5E9_9BILA</name>
<accession>A0A915E5E9</accession>
<dbReference type="Pfam" id="PF05773">
    <property type="entry name" value="RWD"/>
    <property type="match status" value="1"/>
</dbReference>
<dbReference type="AlphaFoldDB" id="A0A915E5E9"/>
<dbReference type="Gene3D" id="3.10.110.10">
    <property type="entry name" value="Ubiquitin Conjugating Enzyme"/>
    <property type="match status" value="1"/>
</dbReference>
<keyword evidence="2" id="KW-1185">Reference proteome</keyword>
<proteinExistence type="predicted"/>
<dbReference type="InterPro" id="IPR039133">
    <property type="entry name" value="RNF25"/>
</dbReference>